<dbReference type="FunFam" id="3.30.40.10:FF:000009">
    <property type="entry name" value="E3 ubiquitin-protein ligase RNF130"/>
    <property type="match status" value="1"/>
</dbReference>
<dbReference type="AlphaFoldDB" id="A0A8C5E6J9"/>
<dbReference type="SMART" id="SM00184">
    <property type="entry name" value="RING"/>
    <property type="match status" value="1"/>
</dbReference>
<keyword evidence="2 9" id="KW-0812">Transmembrane</keyword>
<evidence type="ECO:0000256" key="9">
    <source>
        <dbReference type="SAM" id="Phobius"/>
    </source>
</evidence>
<feature type="transmembrane region" description="Helical" evidence="9">
    <location>
        <begin position="210"/>
        <end position="240"/>
    </location>
</feature>
<dbReference type="FunFam" id="3.50.30.30:FF:000003">
    <property type="entry name" value="E3 ubiquitin-protein ligase RNF128"/>
    <property type="match status" value="1"/>
</dbReference>
<dbReference type="SUPFAM" id="SSF52025">
    <property type="entry name" value="PA domain"/>
    <property type="match status" value="1"/>
</dbReference>
<keyword evidence="12" id="KW-1185">Reference proteome</keyword>
<evidence type="ECO:0000256" key="8">
    <source>
        <dbReference type="PROSITE-ProRule" id="PRU00175"/>
    </source>
</evidence>
<reference evidence="11" key="2">
    <citation type="submission" date="2025-08" db="UniProtKB">
        <authorList>
            <consortium name="Ensembl"/>
        </authorList>
    </citation>
    <scope>IDENTIFICATION</scope>
</reference>
<keyword evidence="7 9" id="KW-0472">Membrane</keyword>
<keyword evidence="6 9" id="KW-1133">Transmembrane helix</keyword>
<keyword evidence="3" id="KW-0479">Metal-binding</keyword>
<dbReference type="InterPro" id="IPR046450">
    <property type="entry name" value="PA_dom_sf"/>
</dbReference>
<keyword evidence="4 8" id="KW-0863">Zinc-finger</keyword>
<dbReference type="InterPro" id="IPR051073">
    <property type="entry name" value="ZNRF3_Arkadia_E3_ligases"/>
</dbReference>
<comment type="subcellular location">
    <subcellularLocation>
        <location evidence="1">Membrane</location>
    </subcellularLocation>
</comment>
<feature type="transmembrane region" description="Helical" evidence="9">
    <location>
        <begin position="40"/>
        <end position="62"/>
    </location>
</feature>
<dbReference type="Pfam" id="PF13639">
    <property type="entry name" value="zf-RING_2"/>
    <property type="match status" value="1"/>
</dbReference>
<evidence type="ECO:0000256" key="2">
    <source>
        <dbReference type="ARBA" id="ARBA00022692"/>
    </source>
</evidence>
<dbReference type="InterPro" id="IPR001841">
    <property type="entry name" value="Znf_RING"/>
</dbReference>
<sequence length="395" mass="43543">MSTRRKHLCVCEQQLSTTAVTKPSQQLRSVTMGEKRQHSLLLFLCLSALVHCSTAVLFWSAVVEISYNSSNKTEEKACECGVFGRNSDVVRAEGIATVPKGDPKGCGPETFYNRNSSSPPWIALIKRGNCTFSEKISSAKLQGAAAVVVYNVDGSGNSTTQMSHSDADDIVAIMIGNILGTEIVKLVKNGTEVQLVVDVGRPHGPWMDTYWLYILSIAFFIVTAASIAYFVFISANRLYILTRDRRREKKLKSVVKNAIRRLPVRTLKRGDEETISDSYMCAVCIESYKVGEVATVLTCNHIFHKDCIEPWLLDKRTCPMCKCDILKALGVDAEEEVKENVSTAESPPEVTVITVTGGDNMYEVPLTDPLSSDLEGQHHRYDNVAFLGDSEAARG</sequence>
<evidence type="ECO:0000313" key="12">
    <source>
        <dbReference type="Proteomes" id="UP000694680"/>
    </source>
</evidence>
<dbReference type="GO" id="GO:0016020">
    <property type="term" value="C:membrane"/>
    <property type="evidence" value="ECO:0007669"/>
    <property type="project" value="UniProtKB-SubCell"/>
</dbReference>
<dbReference type="Pfam" id="PF02225">
    <property type="entry name" value="PA"/>
    <property type="match status" value="1"/>
</dbReference>
<evidence type="ECO:0000256" key="3">
    <source>
        <dbReference type="ARBA" id="ARBA00022723"/>
    </source>
</evidence>
<evidence type="ECO:0000313" key="11">
    <source>
        <dbReference type="Ensembl" id="ENSGWIP00000017063.1"/>
    </source>
</evidence>
<dbReference type="GO" id="GO:0008270">
    <property type="term" value="F:zinc ion binding"/>
    <property type="evidence" value="ECO:0007669"/>
    <property type="project" value="UniProtKB-KW"/>
</dbReference>
<proteinExistence type="predicted"/>
<dbReference type="InterPro" id="IPR003137">
    <property type="entry name" value="PA_domain"/>
</dbReference>
<dbReference type="Gene3D" id="3.30.40.10">
    <property type="entry name" value="Zinc/RING finger domain, C3HC4 (zinc finger)"/>
    <property type="match status" value="1"/>
</dbReference>
<reference evidence="11" key="3">
    <citation type="submission" date="2025-09" db="UniProtKB">
        <authorList>
            <consortium name="Ensembl"/>
        </authorList>
    </citation>
    <scope>IDENTIFICATION</scope>
</reference>
<dbReference type="PROSITE" id="PS50089">
    <property type="entry name" value="ZF_RING_2"/>
    <property type="match status" value="1"/>
</dbReference>
<keyword evidence="5" id="KW-0862">Zinc</keyword>
<dbReference type="Ensembl" id="ENSGWIT00000018838.1">
    <property type="protein sequence ID" value="ENSGWIP00000017063.1"/>
    <property type="gene ID" value="ENSGWIG00000009529.1"/>
</dbReference>
<dbReference type="Proteomes" id="UP000694680">
    <property type="component" value="Chromosome 3"/>
</dbReference>
<dbReference type="PANTHER" id="PTHR16200">
    <property type="entry name" value="RING ZINC FINGER"/>
    <property type="match status" value="1"/>
</dbReference>
<evidence type="ECO:0000256" key="6">
    <source>
        <dbReference type="ARBA" id="ARBA00022989"/>
    </source>
</evidence>
<protein>
    <submittedName>
        <fullName evidence="11">Si:dkeyp-86f7.4</fullName>
    </submittedName>
</protein>
<feature type="domain" description="RING-type" evidence="10">
    <location>
        <begin position="281"/>
        <end position="322"/>
    </location>
</feature>
<dbReference type="Gene3D" id="3.50.30.30">
    <property type="match status" value="1"/>
</dbReference>
<evidence type="ECO:0000256" key="4">
    <source>
        <dbReference type="ARBA" id="ARBA00022771"/>
    </source>
</evidence>
<dbReference type="CDD" id="cd02122">
    <property type="entry name" value="PA_GRAIL_like"/>
    <property type="match status" value="1"/>
</dbReference>
<evidence type="ECO:0000256" key="7">
    <source>
        <dbReference type="ARBA" id="ARBA00023136"/>
    </source>
</evidence>
<evidence type="ECO:0000259" key="10">
    <source>
        <dbReference type="PROSITE" id="PS50089"/>
    </source>
</evidence>
<reference evidence="11" key="1">
    <citation type="submission" date="2020-06" db="EMBL/GenBank/DDBJ databases">
        <authorList>
            <consortium name="Wellcome Sanger Institute Data Sharing"/>
        </authorList>
    </citation>
    <scope>NUCLEOTIDE SEQUENCE [LARGE SCALE GENOMIC DNA]</scope>
</reference>
<evidence type="ECO:0000256" key="1">
    <source>
        <dbReference type="ARBA" id="ARBA00004370"/>
    </source>
</evidence>
<evidence type="ECO:0000256" key="5">
    <source>
        <dbReference type="ARBA" id="ARBA00022833"/>
    </source>
</evidence>
<dbReference type="SUPFAM" id="SSF57850">
    <property type="entry name" value="RING/U-box"/>
    <property type="match status" value="1"/>
</dbReference>
<name>A0A8C5E6J9_GOUWI</name>
<accession>A0A8C5E6J9</accession>
<dbReference type="InterPro" id="IPR013083">
    <property type="entry name" value="Znf_RING/FYVE/PHD"/>
</dbReference>
<organism evidence="11 12">
    <name type="scientific">Gouania willdenowi</name>
    <name type="common">Blunt-snouted clingfish</name>
    <name type="synonym">Lepadogaster willdenowi</name>
    <dbReference type="NCBI Taxonomy" id="441366"/>
    <lineage>
        <taxon>Eukaryota</taxon>
        <taxon>Metazoa</taxon>
        <taxon>Chordata</taxon>
        <taxon>Craniata</taxon>
        <taxon>Vertebrata</taxon>
        <taxon>Euteleostomi</taxon>
        <taxon>Actinopterygii</taxon>
        <taxon>Neopterygii</taxon>
        <taxon>Teleostei</taxon>
        <taxon>Neoteleostei</taxon>
        <taxon>Acanthomorphata</taxon>
        <taxon>Ovalentaria</taxon>
        <taxon>Blenniimorphae</taxon>
        <taxon>Blenniiformes</taxon>
        <taxon>Gobiesocoidei</taxon>
        <taxon>Gobiesocidae</taxon>
        <taxon>Gobiesocinae</taxon>
        <taxon>Gouania</taxon>
    </lineage>
</organism>